<organism evidence="2 3">
    <name type="scientific">Acer saccharum</name>
    <name type="common">Sugar maple</name>
    <dbReference type="NCBI Taxonomy" id="4024"/>
    <lineage>
        <taxon>Eukaryota</taxon>
        <taxon>Viridiplantae</taxon>
        <taxon>Streptophyta</taxon>
        <taxon>Embryophyta</taxon>
        <taxon>Tracheophyta</taxon>
        <taxon>Spermatophyta</taxon>
        <taxon>Magnoliopsida</taxon>
        <taxon>eudicotyledons</taxon>
        <taxon>Gunneridae</taxon>
        <taxon>Pentapetalae</taxon>
        <taxon>rosids</taxon>
        <taxon>malvids</taxon>
        <taxon>Sapindales</taxon>
        <taxon>Sapindaceae</taxon>
        <taxon>Hippocastanoideae</taxon>
        <taxon>Acereae</taxon>
        <taxon>Acer</taxon>
    </lineage>
</organism>
<feature type="compositionally biased region" description="Polar residues" evidence="1">
    <location>
        <begin position="107"/>
        <end position="120"/>
    </location>
</feature>
<keyword evidence="3" id="KW-1185">Reference proteome</keyword>
<name>A0AA39S5P8_ACESA</name>
<gene>
    <name evidence="2" type="ORF">LWI29_016823</name>
</gene>
<evidence type="ECO:0000256" key="1">
    <source>
        <dbReference type="SAM" id="MobiDB-lite"/>
    </source>
</evidence>
<evidence type="ECO:0000313" key="3">
    <source>
        <dbReference type="Proteomes" id="UP001168877"/>
    </source>
</evidence>
<reference evidence="2" key="1">
    <citation type="journal article" date="2022" name="Plant J.">
        <title>Strategies of tolerance reflected in two North American maple genomes.</title>
        <authorList>
            <person name="McEvoy S.L."/>
            <person name="Sezen U.U."/>
            <person name="Trouern-Trend A."/>
            <person name="McMahon S.M."/>
            <person name="Schaberg P.G."/>
            <person name="Yang J."/>
            <person name="Wegrzyn J.L."/>
            <person name="Swenson N.G."/>
        </authorList>
    </citation>
    <scope>NUCLEOTIDE SEQUENCE</scope>
    <source>
        <strain evidence="2">NS2018</strain>
    </source>
</reference>
<dbReference type="EMBL" id="JAUESC010000383">
    <property type="protein sequence ID" value="KAK0584663.1"/>
    <property type="molecule type" value="Genomic_DNA"/>
</dbReference>
<protein>
    <submittedName>
        <fullName evidence="2">Uncharacterized protein</fullName>
    </submittedName>
</protein>
<dbReference type="Proteomes" id="UP001168877">
    <property type="component" value="Unassembled WGS sequence"/>
</dbReference>
<evidence type="ECO:0000313" key="2">
    <source>
        <dbReference type="EMBL" id="KAK0584663.1"/>
    </source>
</evidence>
<proteinExistence type="predicted"/>
<reference evidence="2" key="2">
    <citation type="submission" date="2023-06" db="EMBL/GenBank/DDBJ databases">
        <authorList>
            <person name="Swenson N.G."/>
            <person name="Wegrzyn J.L."/>
            <person name="Mcevoy S.L."/>
        </authorList>
    </citation>
    <scope>NUCLEOTIDE SEQUENCE</scope>
    <source>
        <strain evidence="2">NS2018</strain>
        <tissue evidence="2">Leaf</tissue>
    </source>
</reference>
<feature type="region of interest" description="Disordered" evidence="1">
    <location>
        <begin position="98"/>
        <end position="122"/>
    </location>
</feature>
<comment type="caution">
    <text evidence="2">The sequence shown here is derived from an EMBL/GenBank/DDBJ whole genome shotgun (WGS) entry which is preliminary data.</text>
</comment>
<accession>A0AA39S5P8</accession>
<dbReference type="AlphaFoldDB" id="A0AA39S5P8"/>
<sequence>MYRNETCQICGVMGHIVKIYWHLSKHSQNQDELSKALPTLTLDNTVFDTEWTLDTGASHYMTGTTLPIPHNNSSLLSSGTCDASLPSHELQHLGASPEAITEPAPSIINTSSPSTLTQEDSAAMTASPYVQADSATMTVTPYAQEDSESISTLPFS</sequence>